<evidence type="ECO:0000313" key="4">
    <source>
        <dbReference type="Proteomes" id="UP001600941"/>
    </source>
</evidence>
<dbReference type="PROSITE" id="PS51257">
    <property type="entry name" value="PROKAR_LIPOPROTEIN"/>
    <property type="match status" value="1"/>
</dbReference>
<gene>
    <name evidence="3" type="ORF">K340107D12_33350</name>
</gene>
<protein>
    <submittedName>
        <fullName evidence="3">Uncharacterized protein</fullName>
    </submittedName>
</protein>
<comment type="caution">
    <text evidence="3">The sequence shown here is derived from an EMBL/GenBank/DDBJ whole genome shotgun (WGS) entry which is preliminary data.</text>
</comment>
<name>A0ABQ0BVF7_9FIRM</name>
<dbReference type="Proteomes" id="UP001600941">
    <property type="component" value="Unassembled WGS sequence"/>
</dbReference>
<evidence type="ECO:0000313" key="3">
    <source>
        <dbReference type="EMBL" id="GAA6500519.1"/>
    </source>
</evidence>
<accession>A0ABQ0BVF7</accession>
<evidence type="ECO:0000256" key="2">
    <source>
        <dbReference type="SAM" id="SignalP"/>
    </source>
</evidence>
<reference evidence="3 4" key="1">
    <citation type="submission" date="2024-04" db="EMBL/GenBank/DDBJ databases">
        <title>Defined microbial consortia suppress multidrug-resistant proinflammatory Enterobacteriaceae via ecological control.</title>
        <authorList>
            <person name="Furuichi M."/>
            <person name="Kawaguchi T."/>
            <person name="Pust M."/>
            <person name="Yasuma K."/>
            <person name="Plichta D."/>
            <person name="Hasegawa N."/>
            <person name="Ohya T."/>
            <person name="Bhattarai S."/>
            <person name="Sasajima S."/>
            <person name="Aoto Y."/>
            <person name="Tuganbaev T."/>
            <person name="Yaginuma M."/>
            <person name="Ueda M."/>
            <person name="Okahashi N."/>
            <person name="Amafuji K."/>
            <person name="Kiridooshi Y."/>
            <person name="Sugita K."/>
            <person name="Strazar M."/>
            <person name="Skelly A."/>
            <person name="Suda W."/>
            <person name="Hattori M."/>
            <person name="Nakamoto N."/>
            <person name="Caballero S."/>
            <person name="Norman J."/>
            <person name="Olle B."/>
            <person name="Tanoue T."/>
            <person name="Arita M."/>
            <person name="Bucci V."/>
            <person name="Atarashi K."/>
            <person name="Xavier R."/>
            <person name="Honda K."/>
        </authorList>
    </citation>
    <scope>NUCLEOTIDE SEQUENCE [LARGE SCALE GENOMIC DNA]</scope>
    <source>
        <strain evidence="4">k34-0107-D12</strain>
    </source>
</reference>
<dbReference type="RefSeq" id="WP_227210906.1">
    <property type="nucleotide sequence ID" value="NZ_BAABZQ010000001.1"/>
</dbReference>
<feature type="signal peptide" evidence="2">
    <location>
        <begin position="1"/>
        <end position="20"/>
    </location>
</feature>
<keyword evidence="2" id="KW-0732">Signal</keyword>
<proteinExistence type="predicted"/>
<feature type="chain" id="PRO_5046500415" evidence="2">
    <location>
        <begin position="21"/>
        <end position="417"/>
    </location>
</feature>
<dbReference type="EMBL" id="BAABZQ010000001">
    <property type="protein sequence ID" value="GAA6500519.1"/>
    <property type="molecule type" value="Genomic_DNA"/>
</dbReference>
<keyword evidence="4" id="KW-1185">Reference proteome</keyword>
<feature type="region of interest" description="Disordered" evidence="1">
    <location>
        <begin position="23"/>
        <end position="86"/>
    </location>
</feature>
<evidence type="ECO:0000256" key="1">
    <source>
        <dbReference type="SAM" id="MobiDB-lite"/>
    </source>
</evidence>
<sequence length="417" mass="47330">MRKKKVMLLCTLIFCCILSACGQKKEEKSEKPRPAAELPEKEPDIDKKNPVKKDTDKTEDKKKEDKKDVKTAPKAEKPKEKPEAERLIQEQTFDTELIPLGNVTFASYLPDTSQMPYGDAEFKVSQNQQVIAVLSGMNQSNTRKEETFHKVEAVSFPDYNQDGYDDIIIICSYLPDDRTKGVYSEARLYYGSAEGRFTLDIGLSEQVNVDVMEKTIQNILDFLYQDTDYAEIPQTDEPDDSQADTAWKQAFADYIHNTYGQGGVAGYQLIYVNDDDIPELAVIGNCEAAGCRIVTYANGQTYEKHLRRTNFTYIERENLLCNSDGVMDGYYDLVYCIIDGQMTLIAEGNYGAEDNSSLQVDENGNLIYKYYWNGVEMTEEDYNSALNEVYDMSKAAQGYETGAYYTVEEILAELENN</sequence>
<organism evidence="3 4">
    <name type="scientific">Blautia parvula</name>
    <dbReference type="NCBI Taxonomy" id="2877527"/>
    <lineage>
        <taxon>Bacteria</taxon>
        <taxon>Bacillati</taxon>
        <taxon>Bacillota</taxon>
        <taxon>Clostridia</taxon>
        <taxon>Lachnospirales</taxon>
        <taxon>Lachnospiraceae</taxon>
        <taxon>Blautia</taxon>
    </lineage>
</organism>